<dbReference type="Pfam" id="PF08541">
    <property type="entry name" value="ACP_syn_III_C"/>
    <property type="match status" value="1"/>
</dbReference>
<dbReference type="GO" id="GO:0044550">
    <property type="term" value="P:secondary metabolite biosynthetic process"/>
    <property type="evidence" value="ECO:0007669"/>
    <property type="project" value="TreeGrafter"/>
</dbReference>
<evidence type="ECO:0000313" key="5">
    <source>
        <dbReference type="Proteomes" id="UP000324701"/>
    </source>
</evidence>
<evidence type="ECO:0000256" key="2">
    <source>
        <dbReference type="ARBA" id="ARBA00023315"/>
    </source>
</evidence>
<dbReference type="InterPro" id="IPR016039">
    <property type="entry name" value="Thiolase-like"/>
</dbReference>
<dbReference type="Gene3D" id="3.40.47.10">
    <property type="match status" value="2"/>
</dbReference>
<dbReference type="AlphaFoldDB" id="A0A5B1BPE9"/>
<reference evidence="4 5" key="1">
    <citation type="submission" date="2019-09" db="EMBL/GenBank/DDBJ databases">
        <title>Report of infection by Mycobacterium simiae a patient suffering from pulmonary tuberculosis.</title>
        <authorList>
            <person name="Mohanty P.S."/>
            <person name="Bansal A.K."/>
            <person name="Singh H."/>
            <person name="Sharma S."/>
            <person name="Patil S.A."/>
            <person name="Upadhaya P."/>
            <person name="Singh P.K."/>
            <person name="Kumar D."/>
            <person name="Kumar S."/>
            <person name="Singh R.K."/>
            <person name="Chaudhary B."/>
        </authorList>
    </citation>
    <scope>NUCLEOTIDE SEQUENCE [LARGE SCALE GENOMIC DNA]</scope>
    <source>
        <strain evidence="4 5">JAL-560-SIM</strain>
    </source>
</reference>
<dbReference type="RefSeq" id="WP_149654235.1">
    <property type="nucleotide sequence ID" value="NZ_VTZN01000065.1"/>
</dbReference>
<dbReference type="SUPFAM" id="SSF53901">
    <property type="entry name" value="Thiolase-like"/>
    <property type="match status" value="1"/>
</dbReference>
<dbReference type="OrthoDB" id="7055207at2"/>
<dbReference type="PANTHER" id="PTHR34069">
    <property type="entry name" value="3-OXOACYL-[ACYL-CARRIER-PROTEIN] SYNTHASE 3"/>
    <property type="match status" value="1"/>
</dbReference>
<evidence type="ECO:0000256" key="1">
    <source>
        <dbReference type="ARBA" id="ARBA00022679"/>
    </source>
</evidence>
<dbReference type="GO" id="GO:0016746">
    <property type="term" value="F:acyltransferase activity"/>
    <property type="evidence" value="ECO:0007669"/>
    <property type="project" value="UniProtKB-KW"/>
</dbReference>
<dbReference type="PANTHER" id="PTHR34069:SF2">
    <property type="entry name" value="BETA-KETOACYL-[ACYL-CARRIER-PROTEIN] SYNTHASE III"/>
    <property type="match status" value="1"/>
</dbReference>
<protein>
    <recommendedName>
        <fullName evidence="3">Beta-ketoacyl-[acyl-carrier-protein] synthase III C-terminal domain-containing protein</fullName>
    </recommendedName>
</protein>
<dbReference type="InterPro" id="IPR013747">
    <property type="entry name" value="ACP_syn_III_C"/>
</dbReference>
<keyword evidence="2" id="KW-0012">Acyltransferase</keyword>
<feature type="domain" description="Beta-ketoacyl-[acyl-carrier-protein] synthase III C-terminal" evidence="3">
    <location>
        <begin position="227"/>
        <end position="317"/>
    </location>
</feature>
<gene>
    <name evidence="4" type="ORF">F0Q45_12390</name>
</gene>
<sequence length="319" mass="34013">MLWDGVFINSIGTYLPRRVPVETLGCDPPVKNGYAYGGYESFTVSDIPGHVMAGLAAKQAVENSNHRGEMFSPIVYADMSLIQEHMIPVCYVQRILRQRDSLAFVLNAGCDGGCTAIETVARILSNSPDVNAGLVCAALRWRPDGGGRWSASTNLIADGAAAAIISKKEGFARLIVSQVTSEPDLEGLLQNRVTQPGIFDIPMVTDGIGAYAGTVTQSILTAISATLAEAKISIEDIAYFCTSAPHLASLEELFLRPTGIPIEKTCWSELRKIGHVGPCDQILGLAHLVATGQLKPGQFVMLVGGGGAWRVTCLLLQVV</sequence>
<proteinExistence type="predicted"/>
<dbReference type="Proteomes" id="UP000324701">
    <property type="component" value="Unassembled WGS sequence"/>
</dbReference>
<keyword evidence="1" id="KW-0808">Transferase</keyword>
<evidence type="ECO:0000259" key="3">
    <source>
        <dbReference type="Pfam" id="PF08541"/>
    </source>
</evidence>
<accession>A0A5B1BPE9</accession>
<evidence type="ECO:0000313" key="4">
    <source>
        <dbReference type="EMBL" id="KAA1249952.1"/>
    </source>
</evidence>
<keyword evidence="5" id="KW-1185">Reference proteome</keyword>
<name>A0A5B1BPE9_MYCSI</name>
<comment type="caution">
    <text evidence="4">The sequence shown here is derived from an EMBL/GenBank/DDBJ whole genome shotgun (WGS) entry which is preliminary data.</text>
</comment>
<organism evidence="4 5">
    <name type="scientific">Mycobacterium simiae</name>
    <name type="common">Mycobacterium habana</name>
    <dbReference type="NCBI Taxonomy" id="1784"/>
    <lineage>
        <taxon>Bacteria</taxon>
        <taxon>Bacillati</taxon>
        <taxon>Actinomycetota</taxon>
        <taxon>Actinomycetes</taxon>
        <taxon>Mycobacteriales</taxon>
        <taxon>Mycobacteriaceae</taxon>
        <taxon>Mycobacterium</taxon>
        <taxon>Mycobacterium simiae complex</taxon>
    </lineage>
</organism>
<dbReference type="EMBL" id="VTZN01000065">
    <property type="protein sequence ID" value="KAA1249952.1"/>
    <property type="molecule type" value="Genomic_DNA"/>
</dbReference>